<protein>
    <submittedName>
        <fullName evidence="1">Uncharacterized protein</fullName>
    </submittedName>
</protein>
<sequence length="25" mass="2857">MTIYYCIYLGKTTVLGQHQILLVEG</sequence>
<dbReference type="AlphaFoldDB" id="A0A2P2NCN7"/>
<dbReference type="EMBL" id="GGEC01059730">
    <property type="protein sequence ID" value="MBX40214.1"/>
    <property type="molecule type" value="Transcribed_RNA"/>
</dbReference>
<organism evidence="1">
    <name type="scientific">Rhizophora mucronata</name>
    <name type="common">Asiatic mangrove</name>
    <dbReference type="NCBI Taxonomy" id="61149"/>
    <lineage>
        <taxon>Eukaryota</taxon>
        <taxon>Viridiplantae</taxon>
        <taxon>Streptophyta</taxon>
        <taxon>Embryophyta</taxon>
        <taxon>Tracheophyta</taxon>
        <taxon>Spermatophyta</taxon>
        <taxon>Magnoliopsida</taxon>
        <taxon>eudicotyledons</taxon>
        <taxon>Gunneridae</taxon>
        <taxon>Pentapetalae</taxon>
        <taxon>rosids</taxon>
        <taxon>fabids</taxon>
        <taxon>Malpighiales</taxon>
        <taxon>Rhizophoraceae</taxon>
        <taxon>Rhizophora</taxon>
    </lineage>
</organism>
<accession>A0A2P2NCN7</accession>
<proteinExistence type="predicted"/>
<reference evidence="1" key="1">
    <citation type="submission" date="2018-02" db="EMBL/GenBank/DDBJ databases">
        <title>Rhizophora mucronata_Transcriptome.</title>
        <authorList>
            <person name="Meera S.P."/>
            <person name="Sreeshan A."/>
            <person name="Augustine A."/>
        </authorList>
    </citation>
    <scope>NUCLEOTIDE SEQUENCE</scope>
    <source>
        <tissue evidence="1">Leaf</tissue>
    </source>
</reference>
<name>A0A2P2NCN7_RHIMU</name>
<evidence type="ECO:0000313" key="1">
    <source>
        <dbReference type="EMBL" id="MBX40214.1"/>
    </source>
</evidence>